<evidence type="ECO:0000313" key="1">
    <source>
        <dbReference type="EMBL" id="RLM79276.1"/>
    </source>
</evidence>
<gene>
    <name evidence="1" type="ORF">C2845_PM12G08540</name>
</gene>
<dbReference type="Proteomes" id="UP000275267">
    <property type="component" value="Unassembled WGS sequence"/>
</dbReference>
<reference evidence="2" key="1">
    <citation type="journal article" date="2019" name="Nat. Commun.">
        <title>The genome of broomcorn millet.</title>
        <authorList>
            <person name="Zou C."/>
            <person name="Miki D."/>
            <person name="Li D."/>
            <person name="Tang Q."/>
            <person name="Xiao L."/>
            <person name="Rajput S."/>
            <person name="Deng P."/>
            <person name="Jia W."/>
            <person name="Huang R."/>
            <person name="Zhang M."/>
            <person name="Sun Y."/>
            <person name="Hu J."/>
            <person name="Fu X."/>
            <person name="Schnable P.S."/>
            <person name="Li F."/>
            <person name="Zhang H."/>
            <person name="Feng B."/>
            <person name="Zhu X."/>
            <person name="Liu R."/>
            <person name="Schnable J.C."/>
            <person name="Zhu J.-K."/>
            <person name="Zhang H."/>
        </authorList>
    </citation>
    <scope>NUCLEOTIDE SEQUENCE [LARGE SCALE GENOMIC DNA]</scope>
</reference>
<dbReference type="EMBL" id="PQIB02000012">
    <property type="protein sequence ID" value="RLM79276.1"/>
    <property type="molecule type" value="Genomic_DNA"/>
</dbReference>
<name>A0A3L6QIP6_PANMI</name>
<accession>A0A3L6QIP6</accession>
<evidence type="ECO:0000313" key="2">
    <source>
        <dbReference type="Proteomes" id="UP000275267"/>
    </source>
</evidence>
<protein>
    <submittedName>
        <fullName evidence="1">Uncharacterized protein</fullName>
    </submittedName>
</protein>
<sequence>MWRHSAVASSAVDRCEARSSIVSRGPASAEVRRGTGWPQVGAAEVLRCLCACSDGRVVAARQAQRASAVRGRDSSRD</sequence>
<organism evidence="1 2">
    <name type="scientific">Panicum miliaceum</name>
    <name type="common">Proso millet</name>
    <name type="synonym">Broomcorn millet</name>
    <dbReference type="NCBI Taxonomy" id="4540"/>
    <lineage>
        <taxon>Eukaryota</taxon>
        <taxon>Viridiplantae</taxon>
        <taxon>Streptophyta</taxon>
        <taxon>Embryophyta</taxon>
        <taxon>Tracheophyta</taxon>
        <taxon>Spermatophyta</taxon>
        <taxon>Magnoliopsida</taxon>
        <taxon>Liliopsida</taxon>
        <taxon>Poales</taxon>
        <taxon>Poaceae</taxon>
        <taxon>PACMAD clade</taxon>
        <taxon>Panicoideae</taxon>
        <taxon>Panicodae</taxon>
        <taxon>Paniceae</taxon>
        <taxon>Panicinae</taxon>
        <taxon>Panicum</taxon>
        <taxon>Panicum sect. Panicum</taxon>
    </lineage>
</organism>
<proteinExistence type="predicted"/>
<dbReference type="AlphaFoldDB" id="A0A3L6QIP6"/>
<keyword evidence="2" id="KW-1185">Reference proteome</keyword>
<comment type="caution">
    <text evidence="1">The sequence shown here is derived from an EMBL/GenBank/DDBJ whole genome shotgun (WGS) entry which is preliminary data.</text>
</comment>